<dbReference type="Proteomes" id="UP000198856">
    <property type="component" value="Unassembled WGS sequence"/>
</dbReference>
<name>A0A1G8S8B1_9EURY</name>
<dbReference type="Gene3D" id="3.30.160.60">
    <property type="entry name" value="Classic Zinc Finger"/>
    <property type="match status" value="1"/>
</dbReference>
<protein>
    <recommendedName>
        <fullName evidence="1">C2H2-type domain-containing protein</fullName>
    </recommendedName>
</protein>
<dbReference type="AlphaFoldDB" id="A0A1G8S8B1"/>
<dbReference type="PROSITE" id="PS50157">
    <property type="entry name" value="ZINC_FINGER_C2H2_2"/>
    <property type="match status" value="1"/>
</dbReference>
<dbReference type="STRING" id="890420.SAMN05216226_101345"/>
<evidence type="ECO:0000313" key="3">
    <source>
        <dbReference type="Proteomes" id="UP000198856"/>
    </source>
</evidence>
<accession>A0A1G8S8B1</accession>
<sequence>MKSTDVNVPVEFYESTANIYDMTHTCRDCKRTFSSELELELHQDNCESGELFCDSCGTRFAERAATEDGWHYRCPEPDCDGDGIGDDIHRVEDVRIKA</sequence>
<keyword evidence="3" id="KW-1185">Reference proteome</keyword>
<proteinExistence type="predicted"/>
<organism evidence="2 3">
    <name type="scientific">Halovenus aranensis</name>
    <dbReference type="NCBI Taxonomy" id="890420"/>
    <lineage>
        <taxon>Archaea</taxon>
        <taxon>Methanobacteriati</taxon>
        <taxon>Methanobacteriota</taxon>
        <taxon>Stenosarchaea group</taxon>
        <taxon>Halobacteria</taxon>
        <taxon>Halobacteriales</taxon>
        <taxon>Haloarculaceae</taxon>
        <taxon>Halovenus</taxon>
    </lineage>
</organism>
<evidence type="ECO:0000313" key="2">
    <source>
        <dbReference type="EMBL" id="SDJ25498.1"/>
    </source>
</evidence>
<evidence type="ECO:0000259" key="1">
    <source>
        <dbReference type="PROSITE" id="PS50157"/>
    </source>
</evidence>
<dbReference type="EMBL" id="FNFC01000001">
    <property type="protein sequence ID" value="SDJ25498.1"/>
    <property type="molecule type" value="Genomic_DNA"/>
</dbReference>
<feature type="domain" description="C2H2-type" evidence="1">
    <location>
        <begin position="24"/>
        <end position="52"/>
    </location>
</feature>
<dbReference type="InterPro" id="IPR013087">
    <property type="entry name" value="Znf_C2H2_type"/>
</dbReference>
<gene>
    <name evidence="2" type="ORF">SAMN05216226_101345</name>
</gene>
<reference evidence="2 3" key="1">
    <citation type="submission" date="2016-10" db="EMBL/GenBank/DDBJ databases">
        <authorList>
            <person name="de Groot N.N."/>
        </authorList>
    </citation>
    <scope>NUCLEOTIDE SEQUENCE [LARGE SCALE GENOMIC DNA]</scope>
    <source>
        <strain evidence="2 3">IBRC-M10015</strain>
    </source>
</reference>